<proteinExistence type="predicted"/>
<evidence type="ECO:0000313" key="1">
    <source>
        <dbReference type="EMBL" id="SIN74031.1"/>
    </source>
</evidence>
<sequence length="124" mass="13899">MKIRVTFLSSLVILLMMSFTFAPSILSPKYYEGKWEVLIKDTPQGNATIPMRFETVDEVTTGYFTEEGVAEEKKMSSVKITEDALYAAFNISGYDVTLNLKKVDEETAKGDLMGMFDAIGTKMK</sequence>
<protein>
    <submittedName>
        <fullName evidence="1">Uncharacterized protein</fullName>
    </submittedName>
</protein>
<name>A0A1N6DTD7_9BACT</name>
<dbReference type="RefSeq" id="WP_074224033.1">
    <property type="nucleotide sequence ID" value="NZ_FSRC01000001.1"/>
</dbReference>
<dbReference type="AlphaFoldDB" id="A0A1N6DTD7"/>
<accession>A0A1N6DTD7</accession>
<dbReference type="STRING" id="226505.SAMN05444394_1370"/>
<reference evidence="2" key="1">
    <citation type="submission" date="2016-11" db="EMBL/GenBank/DDBJ databases">
        <authorList>
            <person name="Varghese N."/>
            <person name="Submissions S."/>
        </authorList>
    </citation>
    <scope>NUCLEOTIDE SEQUENCE [LARGE SCALE GENOMIC DNA]</scope>
    <source>
        <strain evidence="2">DSM 15292</strain>
    </source>
</reference>
<gene>
    <name evidence="1" type="ORF">SAMN05444394_1370</name>
</gene>
<dbReference type="OrthoDB" id="1100674at2"/>
<organism evidence="1 2">
    <name type="scientific">Algoriphagus halophilus</name>
    <dbReference type="NCBI Taxonomy" id="226505"/>
    <lineage>
        <taxon>Bacteria</taxon>
        <taxon>Pseudomonadati</taxon>
        <taxon>Bacteroidota</taxon>
        <taxon>Cytophagia</taxon>
        <taxon>Cytophagales</taxon>
        <taxon>Cyclobacteriaceae</taxon>
        <taxon>Algoriphagus</taxon>
    </lineage>
</organism>
<keyword evidence="2" id="KW-1185">Reference proteome</keyword>
<evidence type="ECO:0000313" key="2">
    <source>
        <dbReference type="Proteomes" id="UP000185221"/>
    </source>
</evidence>
<dbReference type="Proteomes" id="UP000185221">
    <property type="component" value="Unassembled WGS sequence"/>
</dbReference>
<dbReference type="EMBL" id="FSRC01000001">
    <property type="protein sequence ID" value="SIN74031.1"/>
    <property type="molecule type" value="Genomic_DNA"/>
</dbReference>